<evidence type="ECO:0000313" key="2">
    <source>
        <dbReference type="EMBL" id="TKR87333.1"/>
    </source>
</evidence>
<accession>A0A4U5NVU3</accession>
<reference evidence="2 3" key="2">
    <citation type="journal article" date="2019" name="G3 (Bethesda)">
        <title>Hybrid Assembly of the Genome of the Entomopathogenic Nematode Steinernema carpocapsae Identifies the X-Chromosome.</title>
        <authorList>
            <person name="Serra L."/>
            <person name="Macchietto M."/>
            <person name="Macias-Munoz A."/>
            <person name="McGill C.J."/>
            <person name="Rodriguez I.M."/>
            <person name="Rodriguez B."/>
            <person name="Murad R."/>
            <person name="Mortazavi A."/>
        </authorList>
    </citation>
    <scope>NUCLEOTIDE SEQUENCE [LARGE SCALE GENOMIC DNA]</scope>
    <source>
        <strain evidence="2 3">ALL</strain>
    </source>
</reference>
<dbReference type="AlphaFoldDB" id="A0A4U5NVU3"/>
<dbReference type="Proteomes" id="UP000298663">
    <property type="component" value="Unassembled WGS sequence"/>
</dbReference>
<protein>
    <submittedName>
        <fullName evidence="2">Uncharacterized protein</fullName>
    </submittedName>
</protein>
<dbReference type="EMBL" id="AZBU02000003">
    <property type="protein sequence ID" value="TKR87333.1"/>
    <property type="molecule type" value="Genomic_DNA"/>
</dbReference>
<keyword evidence="3" id="KW-1185">Reference proteome</keyword>
<feature type="region of interest" description="Disordered" evidence="1">
    <location>
        <begin position="25"/>
        <end position="93"/>
    </location>
</feature>
<gene>
    <name evidence="2" type="ORF">L596_011746</name>
</gene>
<organism evidence="2 3">
    <name type="scientific">Steinernema carpocapsae</name>
    <name type="common">Entomopathogenic nematode</name>
    <dbReference type="NCBI Taxonomy" id="34508"/>
    <lineage>
        <taxon>Eukaryota</taxon>
        <taxon>Metazoa</taxon>
        <taxon>Ecdysozoa</taxon>
        <taxon>Nematoda</taxon>
        <taxon>Chromadorea</taxon>
        <taxon>Rhabditida</taxon>
        <taxon>Tylenchina</taxon>
        <taxon>Panagrolaimomorpha</taxon>
        <taxon>Strongyloidoidea</taxon>
        <taxon>Steinernematidae</taxon>
        <taxon>Steinernema</taxon>
    </lineage>
</organism>
<sequence length="127" mass="13439">MENITKADEAAENVAGAAKKAAAEKTAAEAARKQMQKKHTALPGGGRPGRLGKKPKEAERENTTESEDLGGHGNLSVVEKSNETGGATANEKDVEGMKVFPSRKVIFLGRRHASLACCQVMGLRVLL</sequence>
<feature type="compositionally biased region" description="Basic and acidic residues" evidence="1">
    <location>
        <begin position="54"/>
        <end position="63"/>
    </location>
</feature>
<comment type="caution">
    <text evidence="2">The sequence shown here is derived from an EMBL/GenBank/DDBJ whole genome shotgun (WGS) entry which is preliminary data.</text>
</comment>
<evidence type="ECO:0000256" key="1">
    <source>
        <dbReference type="SAM" id="MobiDB-lite"/>
    </source>
</evidence>
<proteinExistence type="predicted"/>
<evidence type="ECO:0000313" key="3">
    <source>
        <dbReference type="Proteomes" id="UP000298663"/>
    </source>
</evidence>
<name>A0A4U5NVU3_STECR</name>
<reference evidence="2 3" key="1">
    <citation type="journal article" date="2015" name="Genome Biol.">
        <title>Comparative genomics of Steinernema reveals deeply conserved gene regulatory networks.</title>
        <authorList>
            <person name="Dillman A.R."/>
            <person name="Macchietto M."/>
            <person name="Porter C.F."/>
            <person name="Rogers A."/>
            <person name="Williams B."/>
            <person name="Antoshechkin I."/>
            <person name="Lee M.M."/>
            <person name="Goodwin Z."/>
            <person name="Lu X."/>
            <person name="Lewis E.E."/>
            <person name="Goodrich-Blair H."/>
            <person name="Stock S.P."/>
            <person name="Adams B.J."/>
            <person name="Sternberg P.W."/>
            <person name="Mortazavi A."/>
        </authorList>
    </citation>
    <scope>NUCLEOTIDE SEQUENCE [LARGE SCALE GENOMIC DNA]</scope>
    <source>
        <strain evidence="2 3">ALL</strain>
    </source>
</reference>